<sequence>MEETSTKLPVAETTAMLFPKTSSLEGNGRYSLKRTLFAKQRTGFTKPSLCQQIEMKSCRSNSPRPSKHLKAYSEHHN</sequence>
<accession>A0AAD5N206</accession>
<dbReference type="Proteomes" id="UP001196413">
    <property type="component" value="Unassembled WGS sequence"/>
</dbReference>
<evidence type="ECO:0000313" key="2">
    <source>
        <dbReference type="EMBL" id="KAJ1360306.1"/>
    </source>
</evidence>
<reference evidence="2" key="1">
    <citation type="submission" date="2021-06" db="EMBL/GenBank/DDBJ databases">
        <title>Parelaphostrongylus tenuis whole genome reference sequence.</title>
        <authorList>
            <person name="Garwood T.J."/>
            <person name="Larsen P.A."/>
            <person name="Fountain-Jones N.M."/>
            <person name="Garbe J.R."/>
            <person name="Macchietto M.G."/>
            <person name="Kania S.A."/>
            <person name="Gerhold R.W."/>
            <person name="Richards J.E."/>
            <person name="Wolf T.M."/>
        </authorList>
    </citation>
    <scope>NUCLEOTIDE SEQUENCE</scope>
    <source>
        <strain evidence="2">MNPRO001-30</strain>
        <tissue evidence="2">Meninges</tissue>
    </source>
</reference>
<feature type="region of interest" description="Disordered" evidence="1">
    <location>
        <begin position="55"/>
        <end position="77"/>
    </location>
</feature>
<protein>
    <submittedName>
        <fullName evidence="2">Uncharacterized protein</fullName>
    </submittedName>
</protein>
<name>A0AAD5N206_PARTN</name>
<evidence type="ECO:0000256" key="1">
    <source>
        <dbReference type="SAM" id="MobiDB-lite"/>
    </source>
</evidence>
<organism evidence="2 3">
    <name type="scientific">Parelaphostrongylus tenuis</name>
    <name type="common">Meningeal worm</name>
    <dbReference type="NCBI Taxonomy" id="148309"/>
    <lineage>
        <taxon>Eukaryota</taxon>
        <taxon>Metazoa</taxon>
        <taxon>Ecdysozoa</taxon>
        <taxon>Nematoda</taxon>
        <taxon>Chromadorea</taxon>
        <taxon>Rhabditida</taxon>
        <taxon>Rhabditina</taxon>
        <taxon>Rhabditomorpha</taxon>
        <taxon>Strongyloidea</taxon>
        <taxon>Metastrongylidae</taxon>
        <taxon>Parelaphostrongylus</taxon>
    </lineage>
</organism>
<keyword evidence="3" id="KW-1185">Reference proteome</keyword>
<comment type="caution">
    <text evidence="2">The sequence shown here is derived from an EMBL/GenBank/DDBJ whole genome shotgun (WGS) entry which is preliminary data.</text>
</comment>
<dbReference type="EMBL" id="JAHQIW010003837">
    <property type="protein sequence ID" value="KAJ1360306.1"/>
    <property type="molecule type" value="Genomic_DNA"/>
</dbReference>
<gene>
    <name evidence="2" type="ORF">KIN20_019238</name>
</gene>
<evidence type="ECO:0000313" key="3">
    <source>
        <dbReference type="Proteomes" id="UP001196413"/>
    </source>
</evidence>
<dbReference type="AlphaFoldDB" id="A0AAD5N206"/>
<proteinExistence type="predicted"/>